<feature type="transmembrane region" description="Helical" evidence="7">
    <location>
        <begin position="477"/>
        <end position="499"/>
    </location>
</feature>
<feature type="transmembrane region" description="Helical" evidence="7">
    <location>
        <begin position="249"/>
        <end position="268"/>
    </location>
</feature>
<dbReference type="PANTHER" id="PTHR10422:SF18">
    <property type="entry name" value="CYTOCHROME C OXIDASE SUBUNIT 1"/>
    <property type="match status" value="1"/>
</dbReference>
<dbReference type="InterPro" id="IPR023615">
    <property type="entry name" value="Cyt_c_Oxase_su1_BS"/>
</dbReference>
<keyword evidence="2 6" id="KW-0679">Respiratory chain</keyword>
<dbReference type="PROSITE" id="PS00077">
    <property type="entry name" value="COX1_CUB"/>
    <property type="match status" value="1"/>
</dbReference>
<reference evidence="9 10" key="1">
    <citation type="submission" date="2015-09" db="EMBL/GenBank/DDBJ databases">
        <title>Sorangium comparison.</title>
        <authorList>
            <person name="Zaburannyi N."/>
            <person name="Bunk B."/>
            <person name="Overmann J."/>
            <person name="Mueller R."/>
        </authorList>
    </citation>
    <scope>NUCLEOTIDE SEQUENCE [LARGE SCALE GENOMIC DNA]</scope>
    <source>
        <strain evidence="9 10">So ce836</strain>
    </source>
</reference>
<dbReference type="AlphaFoldDB" id="A0A4V0NGN3"/>
<dbReference type="PROSITE" id="PS50855">
    <property type="entry name" value="COX1"/>
    <property type="match status" value="1"/>
</dbReference>
<feature type="transmembrane region" description="Helical" evidence="7">
    <location>
        <begin position="162"/>
        <end position="185"/>
    </location>
</feature>
<feature type="transmembrane region" description="Helical" evidence="7">
    <location>
        <begin position="357"/>
        <end position="378"/>
    </location>
</feature>
<feature type="transmembrane region" description="Helical" evidence="7">
    <location>
        <begin position="206"/>
        <end position="229"/>
    </location>
</feature>
<feature type="transmembrane region" description="Helical" evidence="7">
    <location>
        <begin position="289"/>
        <end position="309"/>
    </location>
</feature>
<evidence type="ECO:0000256" key="2">
    <source>
        <dbReference type="ARBA" id="ARBA00022660"/>
    </source>
</evidence>
<sequence>MTAHEIEGTAPVHGSHELDYLRAGAGVRSWLLTTDHKRIGLMFYALIVLMLLLGGAFALVLRTELLTPGPTVIDATTYNRMFTLHGVVMVWLFMIPSIPNVFGNFFLPLMIGAKDLAFPRLNLASLYVYAAGAVITLATAIAGGADTGWTFYPPYSTTTPAAVLPIVIGIFTLGMSSIMTAVNFIATTHTMRARGIGWGRLPLFVWANYATSVIMLLATPVLGLTILLVGLDHIYHFGVFDPALGGDPVLFQHLFWFYSHPAVYIMVLPAQGVVSEVVCTFSQRQPASYWAIALSSLGIAFIGFTGWGHHMFVAGMSEFDAGVFGALSMFVAIFSAIKVFTWVATMQKGSIHFNTPMLYFFWFLFLFVFGGMTGVATATQSLDVHWHDTYFVVAHFHFIMVGGTLTAFLAAAHYWFPKMFGRMYSESMGLLTSFGVFLGFILTFLPQFLLGNAGMPRRYYSYPEQYQWLNVLSTGGAYLLAGALVLALVNLLVALRWGALAPANPWRSRSYEWATPPLPPAHNFPVTPIVERGPYDYQLTEEEAHARISAAL</sequence>
<feature type="transmembrane region" description="Helical" evidence="7">
    <location>
        <begin position="41"/>
        <end position="61"/>
    </location>
</feature>
<gene>
    <name evidence="9" type="ORF">SOCE836_059360</name>
</gene>
<dbReference type="RefSeq" id="WP_129577083.1">
    <property type="nucleotide sequence ID" value="NZ_CP012672.1"/>
</dbReference>
<dbReference type="GO" id="GO:0004129">
    <property type="term" value="F:cytochrome-c oxidase activity"/>
    <property type="evidence" value="ECO:0007669"/>
    <property type="project" value="InterPro"/>
</dbReference>
<dbReference type="EMBL" id="CP012672">
    <property type="protein sequence ID" value="AUX33772.1"/>
    <property type="molecule type" value="Genomic_DNA"/>
</dbReference>
<keyword evidence="6" id="KW-0349">Heme</keyword>
<dbReference type="InterPro" id="IPR023616">
    <property type="entry name" value="Cyt_c_oxase-like_su1_dom"/>
</dbReference>
<accession>A0A4V0NGN3</accession>
<comment type="similarity">
    <text evidence="6">Belongs to the heme-copper respiratory oxidase family.</text>
</comment>
<dbReference type="SUPFAM" id="SSF81442">
    <property type="entry name" value="Cytochrome c oxidase subunit I-like"/>
    <property type="match status" value="1"/>
</dbReference>
<feature type="domain" description="Cytochrome oxidase subunit I profile" evidence="8">
    <location>
        <begin position="30"/>
        <end position="531"/>
    </location>
</feature>
<dbReference type="Pfam" id="PF00115">
    <property type="entry name" value="COX1"/>
    <property type="match status" value="1"/>
</dbReference>
<dbReference type="GO" id="GO:0015990">
    <property type="term" value="P:electron transport coupled proton transport"/>
    <property type="evidence" value="ECO:0007669"/>
    <property type="project" value="TreeGrafter"/>
</dbReference>
<dbReference type="PANTHER" id="PTHR10422">
    <property type="entry name" value="CYTOCHROME C OXIDASE SUBUNIT 1"/>
    <property type="match status" value="1"/>
</dbReference>
<keyword evidence="3 6" id="KW-0812">Transmembrane</keyword>
<evidence type="ECO:0000313" key="9">
    <source>
        <dbReference type="EMBL" id="AUX33772.1"/>
    </source>
</evidence>
<feature type="transmembrane region" description="Helical" evidence="7">
    <location>
        <begin position="121"/>
        <end position="142"/>
    </location>
</feature>
<evidence type="ECO:0000256" key="7">
    <source>
        <dbReference type="SAM" id="Phobius"/>
    </source>
</evidence>
<keyword evidence="5 7" id="KW-0472">Membrane</keyword>
<dbReference type="GO" id="GO:0022904">
    <property type="term" value="P:respiratory electron transport chain"/>
    <property type="evidence" value="ECO:0007669"/>
    <property type="project" value="TreeGrafter"/>
</dbReference>
<keyword evidence="6" id="KW-0813">Transport</keyword>
<proteinExistence type="inferred from homology"/>
<keyword evidence="4 7" id="KW-1133">Transmembrane helix</keyword>
<dbReference type="Proteomes" id="UP000295497">
    <property type="component" value="Chromosome"/>
</dbReference>
<feature type="transmembrane region" description="Helical" evidence="7">
    <location>
        <begin position="81"/>
        <end position="109"/>
    </location>
</feature>
<dbReference type="InterPro" id="IPR036927">
    <property type="entry name" value="Cyt_c_oxase-like_su1_sf"/>
</dbReference>
<evidence type="ECO:0000256" key="3">
    <source>
        <dbReference type="ARBA" id="ARBA00022692"/>
    </source>
</evidence>
<comment type="subcellular location">
    <subcellularLocation>
        <location evidence="1">Membrane</location>
        <topology evidence="1">Multi-pass membrane protein</topology>
    </subcellularLocation>
</comment>
<feature type="transmembrane region" description="Helical" evidence="7">
    <location>
        <begin position="390"/>
        <end position="416"/>
    </location>
</feature>
<evidence type="ECO:0000313" key="10">
    <source>
        <dbReference type="Proteomes" id="UP000295497"/>
    </source>
</evidence>
<dbReference type="GO" id="GO:0020037">
    <property type="term" value="F:heme binding"/>
    <property type="evidence" value="ECO:0007669"/>
    <property type="project" value="InterPro"/>
</dbReference>
<organism evidence="9 10">
    <name type="scientific">Sorangium cellulosum</name>
    <name type="common">Polyangium cellulosum</name>
    <dbReference type="NCBI Taxonomy" id="56"/>
    <lineage>
        <taxon>Bacteria</taxon>
        <taxon>Pseudomonadati</taxon>
        <taxon>Myxococcota</taxon>
        <taxon>Polyangia</taxon>
        <taxon>Polyangiales</taxon>
        <taxon>Polyangiaceae</taxon>
        <taxon>Sorangium</taxon>
    </lineage>
</organism>
<evidence type="ECO:0000259" key="8">
    <source>
        <dbReference type="PROSITE" id="PS50855"/>
    </source>
</evidence>
<keyword evidence="6" id="KW-0479">Metal-binding</keyword>
<dbReference type="GO" id="GO:0016020">
    <property type="term" value="C:membrane"/>
    <property type="evidence" value="ECO:0007669"/>
    <property type="project" value="UniProtKB-SubCell"/>
</dbReference>
<evidence type="ECO:0000256" key="4">
    <source>
        <dbReference type="ARBA" id="ARBA00022989"/>
    </source>
</evidence>
<feature type="transmembrane region" description="Helical" evidence="7">
    <location>
        <begin position="321"/>
        <end position="345"/>
    </location>
</feature>
<keyword evidence="6" id="KW-0249">Electron transport</keyword>
<protein>
    <submittedName>
        <fullName evidence="9">Cytochrome C oxidase subunit I</fullName>
    </submittedName>
</protein>
<evidence type="ECO:0000256" key="6">
    <source>
        <dbReference type="RuleBase" id="RU000370"/>
    </source>
</evidence>
<dbReference type="GO" id="GO:0009060">
    <property type="term" value="P:aerobic respiration"/>
    <property type="evidence" value="ECO:0007669"/>
    <property type="project" value="InterPro"/>
</dbReference>
<dbReference type="PRINTS" id="PR01165">
    <property type="entry name" value="CYCOXIDASEI"/>
</dbReference>
<evidence type="ECO:0000256" key="5">
    <source>
        <dbReference type="ARBA" id="ARBA00023136"/>
    </source>
</evidence>
<dbReference type="Gene3D" id="1.20.210.10">
    <property type="entry name" value="Cytochrome c oxidase-like, subunit I domain"/>
    <property type="match status" value="1"/>
</dbReference>
<name>A0A4V0NGN3_SORCE</name>
<feature type="transmembrane region" description="Helical" evidence="7">
    <location>
        <begin position="428"/>
        <end position="450"/>
    </location>
</feature>
<evidence type="ECO:0000256" key="1">
    <source>
        <dbReference type="ARBA" id="ARBA00004141"/>
    </source>
</evidence>
<keyword evidence="6" id="KW-0408">Iron</keyword>
<dbReference type="InterPro" id="IPR000883">
    <property type="entry name" value="Cyt_C_Oxase_1"/>
</dbReference>